<dbReference type="GO" id="GO:0004721">
    <property type="term" value="F:phosphoprotein phosphatase activity"/>
    <property type="evidence" value="ECO:0007669"/>
    <property type="project" value="InterPro"/>
</dbReference>
<accession>A0A1H7PMB2</accession>
<feature type="chain" id="PRO_5010165718" evidence="2">
    <location>
        <begin position="33"/>
        <end position="376"/>
    </location>
</feature>
<protein>
    <submittedName>
        <fullName evidence="3">Protein-tyrosine phosphatase</fullName>
    </submittedName>
</protein>
<comment type="similarity">
    <text evidence="1">Belongs to the protein-tyrosine phosphatase family.</text>
</comment>
<dbReference type="InterPro" id="IPR029021">
    <property type="entry name" value="Prot-tyrosine_phosphatase-like"/>
</dbReference>
<dbReference type="Proteomes" id="UP000183015">
    <property type="component" value="Unassembled WGS sequence"/>
</dbReference>
<dbReference type="PANTHER" id="PTHR31126">
    <property type="entry name" value="TYROSINE-PROTEIN PHOSPHATASE"/>
    <property type="match status" value="1"/>
</dbReference>
<evidence type="ECO:0000256" key="2">
    <source>
        <dbReference type="SAM" id="SignalP"/>
    </source>
</evidence>
<reference evidence="4" key="1">
    <citation type="submission" date="2016-10" db="EMBL/GenBank/DDBJ databases">
        <authorList>
            <person name="Varghese N."/>
        </authorList>
    </citation>
    <scope>NUCLEOTIDE SEQUENCE [LARGE SCALE GENOMIC DNA]</scope>
    <source>
        <strain evidence="4">DSM 45096 / BCRC 16803 / CGMCC 4.1857 / CIP 109030 / JCM 12277 / KCTC 19219 / NBRC 100920 / 33214</strain>
    </source>
</reference>
<proteinExistence type="inferred from homology"/>
<dbReference type="InterPro" id="IPR026893">
    <property type="entry name" value="Tyr/Ser_Pase_IphP-type"/>
</dbReference>
<sequence length="376" mass="39692">MKTPKRSLRLAGAVIATATALSLGAVAAPAQAAPAHGAQPTAHAIDRAHPIPFTAANVTQNADGSFTVSWSSDADLRGVTVYAGTSQWKIDERHAVAHGQGTDSVTVTGLGQADRWWFRLQPSRGEGLTLADRSLHLAGAPNFRDAGGYRTSDGSWVRMGVVYRSGDISKLTADDLAKLQRLGIHTIYDLRTDSERSASPDQVPAGATDVQENVLGNLGGLSSMPSSPAAAVAMMQQAEVGMVDLPSAQSSYQTVVKGIENPWNLGVLYHCTAGKDRTGWASAVLLTALGVPQQTVDADYLASNDYNAGMIQATLSHLPAAYQAVYKPLLVVDQSYLDAGLNEVNAKYGSFDAYLHQGLGLSDADLHWLKAELLVG</sequence>
<dbReference type="PANTHER" id="PTHR31126:SF1">
    <property type="entry name" value="TYROSINE SPECIFIC PROTEIN PHOSPHATASES DOMAIN-CONTAINING PROTEIN"/>
    <property type="match status" value="1"/>
</dbReference>
<organism evidence="3 4">
    <name type="scientific">Streptacidiphilus jiangxiensis</name>
    <dbReference type="NCBI Taxonomy" id="235985"/>
    <lineage>
        <taxon>Bacteria</taxon>
        <taxon>Bacillati</taxon>
        <taxon>Actinomycetota</taxon>
        <taxon>Actinomycetes</taxon>
        <taxon>Kitasatosporales</taxon>
        <taxon>Streptomycetaceae</taxon>
        <taxon>Streptacidiphilus</taxon>
    </lineage>
</organism>
<dbReference type="Pfam" id="PF13350">
    <property type="entry name" value="Y_phosphatase3"/>
    <property type="match status" value="1"/>
</dbReference>
<name>A0A1H7PMB2_STRJI</name>
<evidence type="ECO:0000256" key="1">
    <source>
        <dbReference type="ARBA" id="ARBA00009580"/>
    </source>
</evidence>
<dbReference type="Gene3D" id="3.90.190.10">
    <property type="entry name" value="Protein tyrosine phosphatase superfamily"/>
    <property type="match status" value="1"/>
</dbReference>
<dbReference type="RefSeq" id="WP_042447748.1">
    <property type="nucleotide sequence ID" value="NZ_BBPN01000013.1"/>
</dbReference>
<dbReference type="SUPFAM" id="SSF52799">
    <property type="entry name" value="(Phosphotyrosine protein) phosphatases II"/>
    <property type="match status" value="1"/>
</dbReference>
<keyword evidence="4" id="KW-1185">Reference proteome</keyword>
<keyword evidence="2" id="KW-0732">Signal</keyword>
<gene>
    <name evidence="3" type="ORF">SAMN05414137_10830</name>
</gene>
<evidence type="ECO:0000313" key="4">
    <source>
        <dbReference type="Proteomes" id="UP000183015"/>
    </source>
</evidence>
<dbReference type="EMBL" id="FOAZ01000008">
    <property type="protein sequence ID" value="SEL36950.1"/>
    <property type="molecule type" value="Genomic_DNA"/>
</dbReference>
<feature type="signal peptide" evidence="2">
    <location>
        <begin position="1"/>
        <end position="32"/>
    </location>
</feature>
<dbReference type="OrthoDB" id="1188001at2"/>
<dbReference type="AlphaFoldDB" id="A0A1H7PMB2"/>
<evidence type="ECO:0000313" key="3">
    <source>
        <dbReference type="EMBL" id="SEL36950.1"/>
    </source>
</evidence>
<dbReference type="eggNOG" id="COG2365">
    <property type="taxonomic scope" value="Bacteria"/>
</dbReference>
<dbReference type="STRING" id="235985.SAMN05414137_10830"/>